<name>A0A026WFX0_OOCBI</name>
<sequence>MNIISTKEEETVLRFLKSHGCCLRCRLRFMGCRTTQCNFSEFAARADHTDVSDNISSEQETPCVVCLGILQDKIQETVIAKIADKVEQNDYDCGTFTCALTIPVSIRLREHILYAYMSKETNIDESIVSVLRTKLQNVKDVWKLFTIPKLEQAIRKRADLSMPSPFLVEVFLEHDDDKTIFNELMDKHKGCSNKQRRSKHNDNKFSRKNNRDSAERDDGRATQATFRAFANRIENVRSRGHCSVFSQQYFHRRTLQQTLERTQSDTVVRER</sequence>
<proteinExistence type="predicted"/>
<dbReference type="PANTHER" id="PTHR21568">
    <property type="entry name" value="TRNA PSEUDOURIDINE SYNTHASE PUS10"/>
    <property type="match status" value="1"/>
</dbReference>
<dbReference type="AlphaFoldDB" id="A0A026WFX0"/>
<dbReference type="EMBL" id="KK107231">
    <property type="protein sequence ID" value="EZA55015.1"/>
    <property type="molecule type" value="Genomic_DNA"/>
</dbReference>
<feature type="region of interest" description="Disordered" evidence="1">
    <location>
        <begin position="190"/>
        <end position="220"/>
    </location>
</feature>
<dbReference type="OrthoDB" id="271937at2759"/>
<dbReference type="Proteomes" id="UP000053097">
    <property type="component" value="Unassembled WGS sequence"/>
</dbReference>
<gene>
    <name evidence="3" type="ORF">X777_04479</name>
</gene>
<keyword evidence="4" id="KW-1185">Reference proteome</keyword>
<organism evidence="3 4">
    <name type="scientific">Ooceraea biroi</name>
    <name type="common">Clonal raider ant</name>
    <name type="synonym">Cerapachys biroi</name>
    <dbReference type="NCBI Taxonomy" id="2015173"/>
    <lineage>
        <taxon>Eukaryota</taxon>
        <taxon>Metazoa</taxon>
        <taxon>Ecdysozoa</taxon>
        <taxon>Arthropoda</taxon>
        <taxon>Hexapoda</taxon>
        <taxon>Insecta</taxon>
        <taxon>Pterygota</taxon>
        <taxon>Neoptera</taxon>
        <taxon>Endopterygota</taxon>
        <taxon>Hymenoptera</taxon>
        <taxon>Apocrita</taxon>
        <taxon>Aculeata</taxon>
        <taxon>Formicoidea</taxon>
        <taxon>Formicidae</taxon>
        <taxon>Dorylinae</taxon>
        <taxon>Ooceraea</taxon>
    </lineage>
</organism>
<dbReference type="STRING" id="2015173.A0A026WFX0"/>
<dbReference type="PANTHER" id="PTHR21568:SF0">
    <property type="entry name" value="TRNA PSEUDOURIDINE SYNTHASE PUS10"/>
    <property type="match status" value="1"/>
</dbReference>
<evidence type="ECO:0000313" key="3">
    <source>
        <dbReference type="EMBL" id="EZA55015.1"/>
    </source>
</evidence>
<reference evidence="3 4" key="1">
    <citation type="journal article" date="2014" name="Curr. Biol.">
        <title>The genome of the clonal raider ant Cerapachys biroi.</title>
        <authorList>
            <person name="Oxley P.R."/>
            <person name="Ji L."/>
            <person name="Fetter-Pruneda I."/>
            <person name="McKenzie S.K."/>
            <person name="Li C."/>
            <person name="Hu H."/>
            <person name="Zhang G."/>
            <person name="Kronauer D.J."/>
        </authorList>
    </citation>
    <scope>NUCLEOTIDE SEQUENCE [LARGE SCALE GENOMIC DNA]</scope>
</reference>
<accession>A0A026WFX0</accession>
<feature type="domain" description="Pus10 N-terminal eukaryotes" evidence="2">
    <location>
        <begin position="63"/>
        <end position="208"/>
    </location>
</feature>
<dbReference type="GO" id="GO:0031119">
    <property type="term" value="P:tRNA pseudouridine synthesis"/>
    <property type="evidence" value="ECO:0007669"/>
    <property type="project" value="TreeGrafter"/>
</dbReference>
<evidence type="ECO:0000259" key="2">
    <source>
        <dbReference type="Pfam" id="PF21237"/>
    </source>
</evidence>
<protein>
    <submittedName>
        <fullName evidence="3">Putative tRNA pseudouridine synthase Pus10</fullName>
    </submittedName>
</protein>
<evidence type="ECO:0000256" key="1">
    <source>
        <dbReference type="SAM" id="MobiDB-lite"/>
    </source>
</evidence>
<dbReference type="InterPro" id="IPR048742">
    <property type="entry name" value="Pus10_N_euk"/>
</dbReference>
<dbReference type="GO" id="GO:0009982">
    <property type="term" value="F:pseudouridine synthase activity"/>
    <property type="evidence" value="ECO:0007669"/>
    <property type="project" value="TreeGrafter"/>
</dbReference>
<evidence type="ECO:0000313" key="4">
    <source>
        <dbReference type="Proteomes" id="UP000053097"/>
    </source>
</evidence>
<dbReference type="OMA" id="HEFCKES"/>
<dbReference type="Pfam" id="PF21237">
    <property type="entry name" value="Pus10_N_euk"/>
    <property type="match status" value="1"/>
</dbReference>
<feature type="compositionally biased region" description="Basic residues" evidence="1">
    <location>
        <begin position="190"/>
        <end position="199"/>
    </location>
</feature>
<dbReference type="InterPro" id="IPR039894">
    <property type="entry name" value="Pus10-like"/>
</dbReference>
<feature type="compositionally biased region" description="Basic and acidic residues" evidence="1">
    <location>
        <begin position="200"/>
        <end position="220"/>
    </location>
</feature>